<proteinExistence type="inferred from homology"/>
<dbReference type="Proteomes" id="UP000694389">
    <property type="component" value="Unassembled WGS sequence"/>
</dbReference>
<evidence type="ECO:0000256" key="2">
    <source>
        <dbReference type="ARBA" id="ARBA00011016"/>
    </source>
</evidence>
<feature type="region of interest" description="Disordered" evidence="7">
    <location>
        <begin position="2864"/>
        <end position="2910"/>
    </location>
</feature>
<evidence type="ECO:0008006" key="11">
    <source>
        <dbReference type="Google" id="ProtNLM"/>
    </source>
</evidence>
<evidence type="ECO:0000256" key="6">
    <source>
        <dbReference type="ARBA" id="ARBA00023180"/>
    </source>
</evidence>
<feature type="chain" id="PRO_5035743220" description="ATP-binding cassette sub-family A member 12" evidence="8">
    <location>
        <begin position="23"/>
        <end position="2936"/>
    </location>
</feature>
<dbReference type="PANTHER" id="PTHR23412:SF6">
    <property type="entry name" value="MESOTHELIN"/>
    <property type="match status" value="1"/>
</dbReference>
<evidence type="ECO:0000256" key="4">
    <source>
        <dbReference type="ARBA" id="ARBA00022889"/>
    </source>
</evidence>
<name>A0A8C4I9M1_DICLA</name>
<evidence type="ECO:0000256" key="1">
    <source>
        <dbReference type="ARBA" id="ARBA00004370"/>
    </source>
</evidence>
<keyword evidence="10" id="KW-1185">Reference proteome</keyword>
<dbReference type="InterPro" id="IPR010335">
    <property type="entry name" value="Mesothelin"/>
</dbReference>
<evidence type="ECO:0000256" key="5">
    <source>
        <dbReference type="ARBA" id="ARBA00023136"/>
    </source>
</evidence>
<dbReference type="InterPro" id="IPR026664">
    <property type="entry name" value="Stereocilin-rel"/>
</dbReference>
<protein>
    <recommendedName>
        <fullName evidence="11">ATP-binding cassette sub-family A member 12</fullName>
    </recommendedName>
</protein>
<keyword evidence="5" id="KW-0472">Membrane</keyword>
<keyword evidence="6" id="KW-0325">Glycoprotein</keyword>
<evidence type="ECO:0000313" key="9">
    <source>
        <dbReference type="Ensembl" id="ENSDLAP00005054552.2"/>
    </source>
</evidence>
<reference evidence="9" key="1">
    <citation type="submission" date="2025-08" db="UniProtKB">
        <authorList>
            <consortium name="Ensembl"/>
        </authorList>
    </citation>
    <scope>IDENTIFICATION</scope>
</reference>
<keyword evidence="4" id="KW-0130">Cell adhesion</keyword>
<organism evidence="9 10">
    <name type="scientific">Dicentrarchus labrax</name>
    <name type="common">European seabass</name>
    <name type="synonym">Morone labrax</name>
    <dbReference type="NCBI Taxonomy" id="13489"/>
    <lineage>
        <taxon>Eukaryota</taxon>
        <taxon>Metazoa</taxon>
        <taxon>Chordata</taxon>
        <taxon>Craniata</taxon>
        <taxon>Vertebrata</taxon>
        <taxon>Euteleostomi</taxon>
        <taxon>Actinopterygii</taxon>
        <taxon>Neopterygii</taxon>
        <taxon>Teleostei</taxon>
        <taxon>Neoteleostei</taxon>
        <taxon>Acanthomorphata</taxon>
        <taxon>Eupercaria</taxon>
        <taxon>Moronidae</taxon>
        <taxon>Dicentrarchus</taxon>
    </lineage>
</organism>
<dbReference type="PANTHER" id="PTHR23412">
    <property type="entry name" value="STEREOCILIN RELATED"/>
    <property type="match status" value="1"/>
</dbReference>
<evidence type="ECO:0000256" key="8">
    <source>
        <dbReference type="SAM" id="SignalP"/>
    </source>
</evidence>
<feature type="signal peptide" evidence="8">
    <location>
        <begin position="1"/>
        <end position="22"/>
    </location>
</feature>
<dbReference type="PROSITE" id="PS51257">
    <property type="entry name" value="PROKAR_LIPOPROTEIN"/>
    <property type="match status" value="1"/>
</dbReference>
<dbReference type="GO" id="GO:0016020">
    <property type="term" value="C:membrane"/>
    <property type="evidence" value="ECO:0007669"/>
    <property type="project" value="UniProtKB-SubCell"/>
</dbReference>
<evidence type="ECO:0000256" key="7">
    <source>
        <dbReference type="SAM" id="MobiDB-lite"/>
    </source>
</evidence>
<sequence length="2936" mass="325730">MRSRNLFLLVYFLASCFGPSSAQRNGTCSTAENCGQVPDSTSHFLHCVGLPSTDTGRDHMRRLKGMLEATMDVYTFMRSSMTGVPLLSLQGELALNPEADPLQNEALVQMWMEVKIKPMLKSITKHFLSCLSTKNFSCSTYQTVVRELSHHYSEMNPARQKWIYTFFMYPFLSGDRVAGCVSQEESSEEWLMKNFGAFRVMARMNDFSTLNMVFSGLEVLHLLSPAQKAELLLRPEVAGLDNSTLNLVFHSLLTGGAGPPPTASPEGGHNWTTGYHPSYPQPTYNPYQPPSPHNNLKEVVNGFMMAFRPIRSFVHDFVSFTQETNVSEIRSTTLTQFLLNWTLAELADLYRPQNTSVVPEKPEFDVTNVEDWYQQVVVPLLRRFLPNDGALMHQNITLAFHEVFYLDHGMDNETSENMDVCSITLDKSPCGLTDAVKNVANVLHCAARTNLTMSEETIMRLIVELTGRLNSLIRELSTVNFGELASDFQQIFGEVESPSMTQEHLMDPDFIKLWFQIKLMPLLPDIPTGLLSCLSTKNFSCPVYQTIVAELNRHMSFMDEDPEQSHNIYEHFIYSFLLHHNGSDPQCLSSAAHTADWIQSNFGVFSTFASISDFHSLNSNFSGLEVLPILSPKQMAEMLLIPLPTPPEKDVVIDRVFDFLLESPEDRKLMEVLHYLVKLAKEMEPPCGVYKHIFERLYGAVPSLPPSIEPVTWATIDELILMAPEECVPENIACPITQYNVTDVCRGINSSDLQSYLKTSMEVSCNFTLETYACAQLENFTTNQLVSLLKCNLPGNSSHSKVLWKLLLTKHSSVLDPALDILVNMSMTMVGPSASVILDVIGEIRVSILTDEQLMNSSVIDQWFSNRLSGFLPSASGMFLRCLSSMNLSCHSYQQILEEFIDPVDNMTLEQQHVVLKDFVLRFLSHSGPACVSVSNGSVDWLMENLGPFSRLLTVRDLLDLNSDFNPLEALRLLTPKQSAELLVVTLPAHPDKDVVINMIFDYLTESPKKREFTEFLSDLVMFVPQGNLSCSSYKTLFNRLDLAMATVSPDVVSSIMNSKLELSQHIPPGCVMYNGQCTVTMTNETDICVGVNSTMLQLHLDSGRMNGSFCHFAVEEFACASLSSLKAMDLAAMLACDRSSNSSSSKPTWKLLLSKASRVLDEALDLLSNKTLDPKNPVLSMVLDAIREIRLDKLSVDSLNDPAFIQLWFNHRLRPFLPTVSPDFLSCLNTKGLNCSTYQHILQILGSLQPHMTLHRQMSVYTDFIQVYLTSNNTKACVSASNGSADWLMKNLGPFSRLLTVRELIHLNPDFNPLEALRLLTPKQSAELLVVTLPAHPDKDVVINMIFDYLTESPNEMKFTEFLSHLVMFVQQGNLSCSSYKTLFNRLDLAMATASPDVVSSIMNSMMALSQHIPPGCIIYSGQCTVTATNQTDICVGVNSTMLQLHLDSGRMNGSFCHFAVEEFACASLSSLKAMDLAAMLACDRSSNSSSSKPTWKLLLSKASRVLDEALDLLSNKTLDPKNPVLSMVLDAIREIRLDQLSVDSLNDPAVIQLWFNHRLRPFLPAVSPDFLSCLTTKGLNCSTYQHILQILGSLEPHMTLQRQMLVYTHFIQVFLTRNNTADVSCSLNINNSGEWLQKNLGGFLALASFQDLQTLYPKFSAMEALPQLTVRQLAEVSATPGQLTAPAQVTMVTKHIPNQHLPAFFDEYSPAILGHENMFLPAVRSAMLQVVFDRANLSDHSVGDSVVLLWLHNRLSPLLVNLSPSHVAPFFNILAGRNCSTKQQGVEGLNSTISSFSEVTQQEIYNHIIQTLRGPIPLQCYGDNYNQSFYSFLERSFMGFQFPNLTTFLSLMPVNRMHQLVNSMPPSALGDFLRRPDVVDNNAELCVIYDNYMQTPLFLETESLPAVVRRPTLPCVWPTALSSSKRSEVNAWFDRRLQNYLAFLTKSLISPNSTNTTSCLAFQKLVSVLGEYNYTDADFTLQDVFNTIKAYLTSVPTLPRCYNDKDPELNSTAWFAEYIGPFMPFLTLEEFQSLGSAQDIQVFTVNPLNIALLNHSALPPNLTNYYTELVYLQDSNFNPLFLPLLCRCVVPGPAFSQLTSEESIIVLHNLTTLCTDLDPQISAALAGNLGDGIDATAISALGNESIGMSTGQITMIKPQDLLFSLSTLSSVVGWNAGQAKTIVLSLMSSGLFQVNSALSLFQLGSLVVGIPSTTFNSISGSQLISASKDPSFLGHLMTAPQIVQQTFVTQIISMNSSSEMIIENVPDDLATEIPRVLLAGFSKTFSVINRLNKKKWKRQQAELFFDVIAVDTATETLGSPNNLSSSVLQGFTCTGVRTIKKVQIKKLIKACRRTGRNKVKLVETQLTCMYNYIKVDSEATSFNLYPPDMLLYYDYSLVPQASCRSYFEQLTDADFSVFSFALSYKLSALFANARSCLGITSTSLTEDNISVLGNMCCTLDASYIENSDPSILEKLKNCPSLTINQVAAVETLLLSGKTPYGTPSTWNEQTLRDLGTLPLYLSSTFYDNFDKKTKRRFLRYFMRVLRRTGVSKEMRKRMRREIRKSIRNKSKRSIENECTVGMISQVTISDETFPFDYDDITQFNCCLSATTVKDNLDAITGKVDDEEYLTIVLSKLKEAYSASSTIPESQVQVLGPASRVATIDDINTWAITEIDTLSSLMDSSNGEWDPSLAKAIISKYLSKEGNKLGSAELNVIGGTNLCSLDVNVLKNISQESLKNADALTLSNCTTEQKKELFTIAVQAFATSTRSQTVPATTYQLIQPYLGGARLAYVQNLAASNISMDMPAFTSLNESVVLNLSVTEVQGLLGTNLADLKSYENQTLVQSWIRSQRQSELETLGVGLVGGRADPTTTNPPATTTSSSTTTAGSGSSSSTTASGSSTTTGNSGGRIRADAGFSFLALLALLVASQHILV</sequence>
<dbReference type="GO" id="GO:0007160">
    <property type="term" value="P:cell-matrix adhesion"/>
    <property type="evidence" value="ECO:0007669"/>
    <property type="project" value="TreeGrafter"/>
</dbReference>
<dbReference type="GO" id="GO:0009986">
    <property type="term" value="C:cell surface"/>
    <property type="evidence" value="ECO:0007669"/>
    <property type="project" value="TreeGrafter"/>
</dbReference>
<evidence type="ECO:0000256" key="3">
    <source>
        <dbReference type="ARBA" id="ARBA00022729"/>
    </source>
</evidence>
<dbReference type="Ensembl" id="ENSDLAT00005057955.2">
    <property type="protein sequence ID" value="ENSDLAP00005054552.2"/>
    <property type="gene ID" value="ENSDLAG00005023349.2"/>
</dbReference>
<comment type="similarity">
    <text evidence="2">Belongs to the mesothelin family.</text>
</comment>
<comment type="subcellular location">
    <subcellularLocation>
        <location evidence="1">Membrane</location>
    </subcellularLocation>
</comment>
<evidence type="ECO:0000313" key="10">
    <source>
        <dbReference type="Proteomes" id="UP000694389"/>
    </source>
</evidence>
<keyword evidence="3 8" id="KW-0732">Signal</keyword>
<dbReference type="Pfam" id="PF06060">
    <property type="entry name" value="Mesothelin"/>
    <property type="match status" value="1"/>
</dbReference>
<feature type="compositionally biased region" description="Low complexity" evidence="7">
    <location>
        <begin position="2872"/>
        <end position="2907"/>
    </location>
</feature>
<dbReference type="GeneTree" id="ENSGT00950000182957"/>
<accession>A0A8C4I9M1</accession>
<reference evidence="9" key="2">
    <citation type="submission" date="2025-09" db="UniProtKB">
        <authorList>
            <consortium name="Ensembl"/>
        </authorList>
    </citation>
    <scope>IDENTIFICATION</scope>
</reference>